<name>A0A915HF69_ROMCU</name>
<dbReference type="AlphaFoldDB" id="A0A915HF69"/>
<protein>
    <submittedName>
        <fullName evidence="2">Uncharacterized protein</fullName>
    </submittedName>
</protein>
<accession>A0A915HF69</accession>
<organism evidence="1 2">
    <name type="scientific">Romanomermis culicivorax</name>
    <name type="common">Nematode worm</name>
    <dbReference type="NCBI Taxonomy" id="13658"/>
    <lineage>
        <taxon>Eukaryota</taxon>
        <taxon>Metazoa</taxon>
        <taxon>Ecdysozoa</taxon>
        <taxon>Nematoda</taxon>
        <taxon>Enoplea</taxon>
        <taxon>Dorylaimia</taxon>
        <taxon>Mermithida</taxon>
        <taxon>Mermithoidea</taxon>
        <taxon>Mermithidae</taxon>
        <taxon>Romanomermis</taxon>
    </lineage>
</organism>
<reference evidence="2" key="1">
    <citation type="submission" date="2022-11" db="UniProtKB">
        <authorList>
            <consortium name="WormBaseParasite"/>
        </authorList>
    </citation>
    <scope>IDENTIFICATION</scope>
</reference>
<keyword evidence="1" id="KW-1185">Reference proteome</keyword>
<sequence length="60" mass="6847">MKKRQAIFLFSKSIPYLLKSPDKGRIQTFKMTPSTFWCVLGVARVALSEITCNLLNDPSR</sequence>
<proteinExistence type="predicted"/>
<dbReference type="Proteomes" id="UP000887565">
    <property type="component" value="Unplaced"/>
</dbReference>
<evidence type="ECO:0000313" key="1">
    <source>
        <dbReference type="Proteomes" id="UP000887565"/>
    </source>
</evidence>
<evidence type="ECO:0000313" key="2">
    <source>
        <dbReference type="WBParaSite" id="nRc.2.0.1.t00252-RA"/>
    </source>
</evidence>
<dbReference type="WBParaSite" id="nRc.2.0.1.t00252-RA">
    <property type="protein sequence ID" value="nRc.2.0.1.t00252-RA"/>
    <property type="gene ID" value="nRc.2.0.1.g00252"/>
</dbReference>